<evidence type="ECO:0000313" key="2">
    <source>
        <dbReference type="EMBL" id="RDY05822.1"/>
    </source>
</evidence>
<feature type="non-terminal residue" evidence="2">
    <location>
        <position position="1"/>
    </location>
</feature>
<dbReference type="EMBL" id="QJKJ01001807">
    <property type="protein sequence ID" value="RDY05822.1"/>
    <property type="molecule type" value="Genomic_DNA"/>
</dbReference>
<proteinExistence type="predicted"/>
<accession>A0A371HSR5</accession>
<feature type="region of interest" description="Disordered" evidence="1">
    <location>
        <begin position="47"/>
        <end position="74"/>
    </location>
</feature>
<keyword evidence="3" id="KW-1185">Reference proteome</keyword>
<organism evidence="2 3">
    <name type="scientific">Mucuna pruriens</name>
    <name type="common">Velvet bean</name>
    <name type="synonym">Dolichos pruriens</name>
    <dbReference type="NCBI Taxonomy" id="157652"/>
    <lineage>
        <taxon>Eukaryota</taxon>
        <taxon>Viridiplantae</taxon>
        <taxon>Streptophyta</taxon>
        <taxon>Embryophyta</taxon>
        <taxon>Tracheophyta</taxon>
        <taxon>Spermatophyta</taxon>
        <taxon>Magnoliopsida</taxon>
        <taxon>eudicotyledons</taxon>
        <taxon>Gunneridae</taxon>
        <taxon>Pentapetalae</taxon>
        <taxon>rosids</taxon>
        <taxon>fabids</taxon>
        <taxon>Fabales</taxon>
        <taxon>Fabaceae</taxon>
        <taxon>Papilionoideae</taxon>
        <taxon>50 kb inversion clade</taxon>
        <taxon>NPAAA clade</taxon>
        <taxon>indigoferoid/millettioid clade</taxon>
        <taxon>Phaseoleae</taxon>
        <taxon>Mucuna</taxon>
    </lineage>
</organism>
<evidence type="ECO:0000313" key="3">
    <source>
        <dbReference type="Proteomes" id="UP000257109"/>
    </source>
</evidence>
<comment type="caution">
    <text evidence="2">The sequence shown here is derived from an EMBL/GenBank/DDBJ whole genome shotgun (WGS) entry which is preliminary data.</text>
</comment>
<name>A0A371HSR5_MUCPR</name>
<feature type="compositionally biased region" description="Basic and acidic residues" evidence="1">
    <location>
        <begin position="59"/>
        <end position="69"/>
    </location>
</feature>
<reference evidence="2" key="1">
    <citation type="submission" date="2018-05" db="EMBL/GenBank/DDBJ databases">
        <title>Draft genome of Mucuna pruriens seed.</title>
        <authorList>
            <person name="Nnadi N.E."/>
            <person name="Vos R."/>
            <person name="Hasami M.H."/>
            <person name="Devisetty U.K."/>
            <person name="Aguiy J.C."/>
        </authorList>
    </citation>
    <scope>NUCLEOTIDE SEQUENCE [LARGE SCALE GENOMIC DNA]</scope>
    <source>
        <strain evidence="2">JCA_2017</strain>
    </source>
</reference>
<evidence type="ECO:0000256" key="1">
    <source>
        <dbReference type="SAM" id="MobiDB-lite"/>
    </source>
</evidence>
<sequence length="93" mass="11031">MEELIGTFKVHEIELNEDEGQRKGKNPVEIYQTKTVLKKTVLMKTNFPSSQERYNPCGRTREDQDERTTSRSTARKLKTRCKWCHMNVRNQDI</sequence>
<gene>
    <name evidence="2" type="ORF">CR513_10295</name>
</gene>
<dbReference type="AlphaFoldDB" id="A0A371HSR5"/>
<protein>
    <submittedName>
        <fullName evidence="2">Uncharacterized protein</fullName>
    </submittedName>
</protein>
<dbReference type="Proteomes" id="UP000257109">
    <property type="component" value="Unassembled WGS sequence"/>
</dbReference>